<reference evidence="2" key="1">
    <citation type="submission" date="2019-11" db="EMBL/GenBank/DDBJ databases">
        <title>First report of co-harbored NDM-1 and CTX-M-15 in an Enterobacter hormaechei isolate from a Lebanese hospital.</title>
        <authorList>
            <person name="Tokajian S.T."/>
            <person name="Abboud E."/>
        </authorList>
    </citation>
    <scope>NUCLEOTIDE SEQUENCE</scope>
    <source>
        <strain evidence="2">ST114</strain>
        <plasmid evidence="2">pLAU_ENC1</plasmid>
    </source>
</reference>
<organism evidence="1">
    <name type="scientific">Enterobacter hormaechei subsp. xiangfangensis</name>
    <dbReference type="NCBI Taxonomy" id="1296536"/>
    <lineage>
        <taxon>Bacteria</taxon>
        <taxon>Pseudomonadati</taxon>
        <taxon>Pseudomonadota</taxon>
        <taxon>Gammaproteobacteria</taxon>
        <taxon>Enterobacterales</taxon>
        <taxon>Enterobacteriaceae</taxon>
        <taxon>Enterobacter</taxon>
        <taxon>Enterobacter cloacae complex</taxon>
    </lineage>
</organism>
<reference evidence="1" key="2">
    <citation type="submission" date="2019-12" db="EMBL/GenBank/DDBJ databases">
        <title>Whole genome sequencing based molecular characterization of multi-drug resistant Enterobacter cloacae complex and Klebsiella aerogenes isolates in Lebanon.</title>
        <authorList>
            <person name="Tokajian S.T."/>
            <person name="Araj G.F."/>
        </authorList>
    </citation>
    <scope>NUCLEOTIDE SEQUENCE</scope>
    <source>
        <strain evidence="1">ST114</strain>
        <plasmid evidence="1">pLAU_ENM30_NDM1</plasmid>
    </source>
</reference>
<keyword evidence="1" id="KW-0614">Plasmid</keyword>
<dbReference type="AlphaFoldDB" id="A0A6C0L480"/>
<evidence type="ECO:0000313" key="2">
    <source>
        <dbReference type="EMBL" id="QHW08728.1"/>
    </source>
</evidence>
<sequence length="64" mass="7381">MKFTDEEQQIIRRAEAIISAKLPGTDYLTSPDMVRSFLRLHFASADRELFWGAVSGQPEWCNCF</sequence>
<protein>
    <submittedName>
        <fullName evidence="1">Uncharacterized protein</fullName>
    </submittedName>
</protein>
<gene>
    <name evidence="1" type="ORF">pLAU_ENM30_NDM1_00062</name>
</gene>
<proteinExistence type="predicted"/>
<geneLocation type="plasmid" evidence="1">
    <name>pLAU_ENM30_NDM1</name>
</geneLocation>
<geneLocation type="plasmid" evidence="2">
    <name>pLAU_ENC1</name>
</geneLocation>
<evidence type="ECO:0000313" key="1">
    <source>
        <dbReference type="EMBL" id="QHU24712.1"/>
    </source>
</evidence>
<dbReference type="EMBL" id="MN792917">
    <property type="protein sequence ID" value="QHU24712.1"/>
    <property type="molecule type" value="Genomic_DNA"/>
</dbReference>
<dbReference type="EMBL" id="MN688131">
    <property type="protein sequence ID" value="QHW08728.1"/>
    <property type="molecule type" value="Genomic_DNA"/>
</dbReference>
<accession>A0A6C0L480</accession>
<name>A0A6C0L480_9ENTR</name>